<dbReference type="PROSITE" id="PS50850">
    <property type="entry name" value="MFS"/>
    <property type="match status" value="1"/>
</dbReference>
<dbReference type="PRINTS" id="PR00171">
    <property type="entry name" value="SUGRTRNSPORT"/>
</dbReference>
<evidence type="ECO:0000256" key="4">
    <source>
        <dbReference type="ARBA" id="ARBA00023136"/>
    </source>
</evidence>
<feature type="transmembrane region" description="Helical" evidence="5">
    <location>
        <begin position="119"/>
        <end position="144"/>
    </location>
</feature>
<evidence type="ECO:0000256" key="2">
    <source>
        <dbReference type="ARBA" id="ARBA00022692"/>
    </source>
</evidence>
<evidence type="ECO:0000313" key="7">
    <source>
        <dbReference type="EMBL" id="PAV81220.1"/>
    </source>
</evidence>
<feature type="transmembrane region" description="Helical" evidence="5">
    <location>
        <begin position="405"/>
        <end position="426"/>
    </location>
</feature>
<comment type="subcellular location">
    <subcellularLocation>
        <location evidence="1">Membrane</location>
        <topology evidence="1">Multi-pass membrane protein</topology>
    </subcellularLocation>
</comment>
<accession>A0A2A2L4X0</accession>
<dbReference type="AlphaFoldDB" id="A0A2A2L4X0"/>
<feature type="transmembrane region" description="Helical" evidence="5">
    <location>
        <begin position="156"/>
        <end position="176"/>
    </location>
</feature>
<organism evidence="7 8">
    <name type="scientific">Diploscapter pachys</name>
    <dbReference type="NCBI Taxonomy" id="2018661"/>
    <lineage>
        <taxon>Eukaryota</taxon>
        <taxon>Metazoa</taxon>
        <taxon>Ecdysozoa</taxon>
        <taxon>Nematoda</taxon>
        <taxon>Chromadorea</taxon>
        <taxon>Rhabditida</taxon>
        <taxon>Rhabditina</taxon>
        <taxon>Rhabditomorpha</taxon>
        <taxon>Rhabditoidea</taxon>
        <taxon>Rhabditidae</taxon>
        <taxon>Diploscapter</taxon>
    </lineage>
</organism>
<keyword evidence="3 5" id="KW-1133">Transmembrane helix</keyword>
<proteinExistence type="predicted"/>
<dbReference type="PANTHER" id="PTHR23503:SF17">
    <property type="entry name" value="MAJOR FACILITATOR SUPERFAMILY (MFS) PROFILE DOMAIN-CONTAINING PROTEIN"/>
    <property type="match status" value="1"/>
</dbReference>
<dbReference type="SUPFAM" id="SSF103473">
    <property type="entry name" value="MFS general substrate transporter"/>
    <property type="match status" value="1"/>
</dbReference>
<dbReference type="InterPro" id="IPR045263">
    <property type="entry name" value="GLUT"/>
</dbReference>
<feature type="transmembrane region" description="Helical" evidence="5">
    <location>
        <begin position="309"/>
        <end position="329"/>
    </location>
</feature>
<evidence type="ECO:0000313" key="8">
    <source>
        <dbReference type="Proteomes" id="UP000218231"/>
    </source>
</evidence>
<reference evidence="7 8" key="1">
    <citation type="journal article" date="2017" name="Curr. Biol.">
        <title>Genome architecture and evolution of a unichromosomal asexual nematode.</title>
        <authorList>
            <person name="Fradin H."/>
            <person name="Zegar C."/>
            <person name="Gutwein M."/>
            <person name="Lucas J."/>
            <person name="Kovtun M."/>
            <person name="Corcoran D."/>
            <person name="Baugh L.R."/>
            <person name="Kiontke K."/>
            <person name="Gunsalus K."/>
            <person name="Fitch D.H."/>
            <person name="Piano F."/>
        </authorList>
    </citation>
    <scope>NUCLEOTIDE SEQUENCE [LARGE SCALE GENOMIC DNA]</scope>
    <source>
        <strain evidence="7">PF1309</strain>
    </source>
</reference>
<evidence type="ECO:0000256" key="3">
    <source>
        <dbReference type="ARBA" id="ARBA00022989"/>
    </source>
</evidence>
<dbReference type="InterPro" id="IPR036259">
    <property type="entry name" value="MFS_trans_sf"/>
</dbReference>
<feature type="domain" description="Major facilitator superfamily (MFS) profile" evidence="6">
    <location>
        <begin position="15"/>
        <end position="461"/>
    </location>
</feature>
<dbReference type="GO" id="GO:0016020">
    <property type="term" value="C:membrane"/>
    <property type="evidence" value="ECO:0007669"/>
    <property type="project" value="UniProtKB-SubCell"/>
</dbReference>
<feature type="transmembrane region" description="Helical" evidence="5">
    <location>
        <begin position="272"/>
        <end position="297"/>
    </location>
</feature>
<dbReference type="PANTHER" id="PTHR23503">
    <property type="entry name" value="SOLUTE CARRIER FAMILY 2"/>
    <property type="match status" value="1"/>
</dbReference>
<dbReference type="GO" id="GO:0015149">
    <property type="term" value="F:hexose transmembrane transporter activity"/>
    <property type="evidence" value="ECO:0007669"/>
    <property type="project" value="TreeGrafter"/>
</dbReference>
<dbReference type="InterPro" id="IPR020846">
    <property type="entry name" value="MFS_dom"/>
</dbReference>
<keyword evidence="4 5" id="KW-0472">Membrane</keyword>
<evidence type="ECO:0000259" key="6">
    <source>
        <dbReference type="PROSITE" id="PS50850"/>
    </source>
</evidence>
<protein>
    <recommendedName>
        <fullName evidence="6">Major facilitator superfamily (MFS) profile domain-containing protein</fullName>
    </recommendedName>
</protein>
<dbReference type="STRING" id="2018661.A0A2A2L4X0"/>
<dbReference type="InterPro" id="IPR005829">
    <property type="entry name" value="Sugar_transporter_CS"/>
</dbReference>
<dbReference type="Gene3D" id="1.20.1250.20">
    <property type="entry name" value="MFS general substrate transporter like domains"/>
    <property type="match status" value="1"/>
</dbReference>
<feature type="transmembrane region" description="Helical" evidence="5">
    <location>
        <begin position="64"/>
        <end position="83"/>
    </location>
</feature>
<dbReference type="PROSITE" id="PS00216">
    <property type="entry name" value="SUGAR_TRANSPORT_1"/>
    <property type="match status" value="1"/>
</dbReference>
<evidence type="ECO:0000256" key="1">
    <source>
        <dbReference type="ARBA" id="ARBA00004141"/>
    </source>
</evidence>
<feature type="transmembrane region" description="Helical" evidence="5">
    <location>
        <begin position="336"/>
        <end position="357"/>
    </location>
</feature>
<feature type="transmembrane region" description="Helical" evidence="5">
    <location>
        <begin position="95"/>
        <end position="113"/>
    </location>
</feature>
<feature type="transmembrane region" description="Helical" evidence="5">
    <location>
        <begin position="369"/>
        <end position="393"/>
    </location>
</feature>
<dbReference type="InterPro" id="IPR005828">
    <property type="entry name" value="MFS_sugar_transport-like"/>
</dbReference>
<sequence length="504" mass="55797">MAGKHMPSLRMIVVALITSLGGSFHFGFQIVLTNPAEDAFLNFLNMTLGSHYKNGLSESTLENIWSFVVAVVFLGAVFGSLMIRPLADKIGRKRGLYVSIGGQMISGGLSMTAKFIPSFILYVISRITMGFFVSISLYLSALYLSESSPKECRGAIGMITGVCVQLGTVFGSIVAMPELLGTVKLWDMIYLVEICIMAVFYVMLPFLPESPGFLIQKGKLAEATQAIQYFQKCSEDKANIIMTEIQDEQEKATRKYTVWDCLKKRSLRKNVFIGLVVIFAMSFSGIAVINAFAFQILCSTGLTVLEASFANVGIALVSVLASGLASVIVDRFGRRPLLLISFVAILICNFFVFGLMYTFDMYQYRVLGYLLILVICLFIISFAIGPGPLCFFINAELVGQAARSASQSCASFMQMFCRFLLVTSFMPMKNQLGESWSYLILFIVPVFVSIIYLYFNLPETKNKNAAEVEEAMAKLPSIYAIFKCEKTEETSSIDEKSTDFDNSI</sequence>
<gene>
    <name evidence="7" type="ORF">WR25_14567</name>
</gene>
<feature type="transmembrane region" description="Helical" evidence="5">
    <location>
        <begin position="12"/>
        <end position="32"/>
    </location>
</feature>
<keyword evidence="8" id="KW-1185">Reference proteome</keyword>
<keyword evidence="2 5" id="KW-0812">Transmembrane</keyword>
<feature type="transmembrane region" description="Helical" evidence="5">
    <location>
        <begin position="188"/>
        <end position="207"/>
    </location>
</feature>
<dbReference type="Proteomes" id="UP000218231">
    <property type="component" value="Unassembled WGS sequence"/>
</dbReference>
<evidence type="ECO:0000256" key="5">
    <source>
        <dbReference type="SAM" id="Phobius"/>
    </source>
</evidence>
<dbReference type="InterPro" id="IPR003663">
    <property type="entry name" value="Sugar/inositol_transpt"/>
</dbReference>
<comment type="caution">
    <text evidence="7">The sequence shown here is derived from an EMBL/GenBank/DDBJ whole genome shotgun (WGS) entry which is preliminary data.</text>
</comment>
<dbReference type="EMBL" id="LIAE01007195">
    <property type="protein sequence ID" value="PAV81220.1"/>
    <property type="molecule type" value="Genomic_DNA"/>
</dbReference>
<name>A0A2A2L4X0_9BILA</name>
<feature type="transmembrane region" description="Helical" evidence="5">
    <location>
        <begin position="438"/>
        <end position="455"/>
    </location>
</feature>
<dbReference type="Pfam" id="PF00083">
    <property type="entry name" value="Sugar_tr"/>
    <property type="match status" value="1"/>
</dbReference>
<dbReference type="OrthoDB" id="4142200at2759"/>